<evidence type="ECO:0008006" key="2">
    <source>
        <dbReference type="Google" id="ProtNLM"/>
    </source>
</evidence>
<proteinExistence type="predicted"/>
<sequence>MNIDKIRIDKPILDLHVHIGPEFLRRRYTIKSLAEEAQREFFGFAAKNHFQPTTAWAAMISTNYKIPIIGSITLNKSVGGINPEAVRAALSGFKINPQKTNRERGRFIVWMPTIHAEAHLINNNRKDIISEWGC</sequence>
<reference evidence="1" key="1">
    <citation type="journal article" date="2014" name="Front. Microbiol.">
        <title>High frequency of phylogenetically diverse reductive dehalogenase-homologous genes in deep subseafloor sedimentary metagenomes.</title>
        <authorList>
            <person name="Kawai M."/>
            <person name="Futagami T."/>
            <person name="Toyoda A."/>
            <person name="Takaki Y."/>
            <person name="Nishi S."/>
            <person name="Hori S."/>
            <person name="Arai W."/>
            <person name="Tsubouchi T."/>
            <person name="Morono Y."/>
            <person name="Uchiyama I."/>
            <person name="Ito T."/>
            <person name="Fujiyama A."/>
            <person name="Inagaki F."/>
            <person name="Takami H."/>
        </authorList>
    </citation>
    <scope>NUCLEOTIDE SEQUENCE</scope>
    <source>
        <strain evidence="1">Expedition CK06-06</strain>
    </source>
</reference>
<feature type="non-terminal residue" evidence="1">
    <location>
        <position position="134"/>
    </location>
</feature>
<gene>
    <name evidence="1" type="ORF">S06H3_08811</name>
</gene>
<dbReference type="AlphaFoldDB" id="X1KXT2"/>
<dbReference type="EMBL" id="BARV01003771">
    <property type="protein sequence ID" value="GAI11503.1"/>
    <property type="molecule type" value="Genomic_DNA"/>
</dbReference>
<evidence type="ECO:0000313" key="1">
    <source>
        <dbReference type="EMBL" id="GAI11503.1"/>
    </source>
</evidence>
<dbReference type="InterPro" id="IPR046249">
    <property type="entry name" value="DUF6282"/>
</dbReference>
<dbReference type="Pfam" id="PF19799">
    <property type="entry name" value="DUF6282"/>
    <property type="match status" value="1"/>
</dbReference>
<organism evidence="1">
    <name type="scientific">marine sediment metagenome</name>
    <dbReference type="NCBI Taxonomy" id="412755"/>
    <lineage>
        <taxon>unclassified sequences</taxon>
        <taxon>metagenomes</taxon>
        <taxon>ecological metagenomes</taxon>
    </lineage>
</organism>
<protein>
    <recommendedName>
        <fullName evidence="2">Amidohydrolase-related domain-containing protein</fullName>
    </recommendedName>
</protein>
<comment type="caution">
    <text evidence="1">The sequence shown here is derived from an EMBL/GenBank/DDBJ whole genome shotgun (WGS) entry which is preliminary data.</text>
</comment>
<accession>X1KXT2</accession>
<name>X1KXT2_9ZZZZ</name>